<accession>A0A3M6U4F1</accession>
<comment type="caution">
    <text evidence="1">The sequence shown here is derived from an EMBL/GenBank/DDBJ whole genome shotgun (WGS) entry which is preliminary data.</text>
</comment>
<gene>
    <name evidence="1" type="ORF">pdam_00008479</name>
</gene>
<dbReference type="EMBL" id="RCHS01002271">
    <property type="protein sequence ID" value="RMX48481.1"/>
    <property type="molecule type" value="Genomic_DNA"/>
</dbReference>
<sequence>HRPATPKKVPKGCYHAVAPTTGREVCSRLWPPLSTKTLNIMHRLLCTLLCMRIDKDTTPRHPISGNERLPDNTNQQISCCQTTIQEFGRPMEGRYLVKGSKDEKVPQKCHW</sequence>
<evidence type="ECO:0000313" key="1">
    <source>
        <dbReference type="EMBL" id="RMX48481.1"/>
    </source>
</evidence>
<organism evidence="1 2">
    <name type="scientific">Pocillopora damicornis</name>
    <name type="common">Cauliflower coral</name>
    <name type="synonym">Millepora damicornis</name>
    <dbReference type="NCBI Taxonomy" id="46731"/>
    <lineage>
        <taxon>Eukaryota</taxon>
        <taxon>Metazoa</taxon>
        <taxon>Cnidaria</taxon>
        <taxon>Anthozoa</taxon>
        <taxon>Hexacorallia</taxon>
        <taxon>Scleractinia</taxon>
        <taxon>Astrocoeniina</taxon>
        <taxon>Pocilloporidae</taxon>
        <taxon>Pocillopora</taxon>
    </lineage>
</organism>
<proteinExistence type="predicted"/>
<dbReference type="AlphaFoldDB" id="A0A3M6U4F1"/>
<dbReference type="Proteomes" id="UP000275408">
    <property type="component" value="Unassembled WGS sequence"/>
</dbReference>
<feature type="non-terminal residue" evidence="1">
    <location>
        <position position="1"/>
    </location>
</feature>
<keyword evidence="2" id="KW-1185">Reference proteome</keyword>
<protein>
    <submittedName>
        <fullName evidence="1">Uncharacterized protein</fullName>
    </submittedName>
</protein>
<evidence type="ECO:0000313" key="2">
    <source>
        <dbReference type="Proteomes" id="UP000275408"/>
    </source>
</evidence>
<reference evidence="1 2" key="1">
    <citation type="journal article" date="2018" name="Sci. Rep.">
        <title>Comparative analysis of the Pocillopora damicornis genome highlights role of immune system in coral evolution.</title>
        <authorList>
            <person name="Cunning R."/>
            <person name="Bay R.A."/>
            <person name="Gillette P."/>
            <person name="Baker A.C."/>
            <person name="Traylor-Knowles N."/>
        </authorList>
    </citation>
    <scope>NUCLEOTIDE SEQUENCE [LARGE SCALE GENOMIC DNA]</scope>
    <source>
        <strain evidence="1">RSMAS</strain>
        <tissue evidence="1">Whole animal</tissue>
    </source>
</reference>
<name>A0A3M6U4F1_POCDA</name>